<dbReference type="Pfam" id="PF13970">
    <property type="entry name" value="DUF4221"/>
    <property type="match status" value="1"/>
</dbReference>
<proteinExistence type="predicted"/>
<feature type="chain" id="PRO_5007575272" description="DUF4221 domain-containing protein" evidence="1">
    <location>
        <begin position="23"/>
        <end position="381"/>
    </location>
</feature>
<keyword evidence="3" id="KW-1185">Reference proteome</keyword>
<dbReference type="OrthoDB" id="827692at2"/>
<reference evidence="2 3" key="1">
    <citation type="submission" date="2016-01" db="EMBL/GenBank/DDBJ databases">
        <title>Genome sequencing of Roseivirga echinicomitans KMM 6058.</title>
        <authorList>
            <person name="Selvaratnam C."/>
            <person name="Thevarajoo S."/>
            <person name="Goh K.M."/>
            <person name="Ee R."/>
            <person name="Chan K.-G."/>
            <person name="Chong C.S."/>
        </authorList>
    </citation>
    <scope>NUCLEOTIDE SEQUENCE [LARGE SCALE GENOMIC DNA]</scope>
    <source>
        <strain evidence="2 3">KMM 6058</strain>
    </source>
</reference>
<dbReference type="InterPro" id="IPR025316">
    <property type="entry name" value="DUF4221"/>
</dbReference>
<sequence>MIKFLKSLTLVCVLTIAIFSCSNESNENGYYSSGIFPTKTSRIAIEIDDQTRDFSFNVRHLEIGQGIEAIFHLNDINNSIGIYDVEKGKKIRTLYYEINGPNGVGEINGFDVVSKDTLLLLARDEYRVSIAIATDNSDTLKLIRSYRLRAPNDPLITTPYSSVQAPIVIRNDSIIMAGVPYIKPERDNMYDAGNNVIKISLKDSSYVYENMYSLGYKEKWTQYYSRISYTYNKEQGLLAFSNPISDSIYTFDHKGVRKDYMVKSALSEKMTPYRGSFQDNRRMRDHYNNQPNYGYIMYDKYREYYYRFTENVATKELIKYGSTGIIRNIGVIIMNKDFEIIGETESLTLGSFPTIFIGKRGLYFMLVSNEESKMLYDLYEF</sequence>
<dbReference type="PROSITE" id="PS51257">
    <property type="entry name" value="PROKAR_LIPOPROTEIN"/>
    <property type="match status" value="1"/>
</dbReference>
<feature type="signal peptide" evidence="1">
    <location>
        <begin position="1"/>
        <end position="22"/>
    </location>
</feature>
<evidence type="ECO:0000313" key="3">
    <source>
        <dbReference type="Proteomes" id="UP000075615"/>
    </source>
</evidence>
<accession>A0A150XUN7</accession>
<protein>
    <recommendedName>
        <fullName evidence="4">DUF4221 domain-containing protein</fullName>
    </recommendedName>
</protein>
<name>A0A150XUN7_9BACT</name>
<evidence type="ECO:0000313" key="2">
    <source>
        <dbReference type="EMBL" id="KYG82433.1"/>
    </source>
</evidence>
<dbReference type="AlphaFoldDB" id="A0A150XUN7"/>
<dbReference type="EMBL" id="LRDB01000003">
    <property type="protein sequence ID" value="KYG82433.1"/>
    <property type="molecule type" value="Genomic_DNA"/>
</dbReference>
<dbReference type="Proteomes" id="UP000075615">
    <property type="component" value="Unassembled WGS sequence"/>
</dbReference>
<comment type="caution">
    <text evidence="2">The sequence shown here is derived from an EMBL/GenBank/DDBJ whole genome shotgun (WGS) entry which is preliminary data.</text>
</comment>
<evidence type="ECO:0008006" key="4">
    <source>
        <dbReference type="Google" id="ProtNLM"/>
    </source>
</evidence>
<evidence type="ECO:0000256" key="1">
    <source>
        <dbReference type="SAM" id="SignalP"/>
    </source>
</evidence>
<keyword evidence="1" id="KW-0732">Signal</keyword>
<gene>
    <name evidence="2" type="ORF">AWN68_14320</name>
</gene>
<organism evidence="2 3">
    <name type="scientific">Roseivirga echinicomitans</name>
    <dbReference type="NCBI Taxonomy" id="296218"/>
    <lineage>
        <taxon>Bacteria</taxon>
        <taxon>Pseudomonadati</taxon>
        <taxon>Bacteroidota</taxon>
        <taxon>Cytophagia</taxon>
        <taxon>Cytophagales</taxon>
        <taxon>Roseivirgaceae</taxon>
        <taxon>Roseivirga</taxon>
    </lineage>
</organism>
<dbReference type="STRING" id="296218.AWN68_14320"/>
<dbReference type="RefSeq" id="WP_068412352.1">
    <property type="nucleotide sequence ID" value="NZ_LRDB01000003.1"/>
</dbReference>